<dbReference type="OrthoDB" id="10069295at2759"/>
<dbReference type="GO" id="GO:0005737">
    <property type="term" value="C:cytoplasm"/>
    <property type="evidence" value="ECO:0007669"/>
    <property type="project" value="UniProtKB-SubCell"/>
</dbReference>
<keyword evidence="4 5" id="KW-0949">S-adenosyl-L-methionine</keyword>
<proteinExistence type="inferred from homology"/>
<dbReference type="GO" id="GO:0032259">
    <property type="term" value="P:methylation"/>
    <property type="evidence" value="ECO:0007669"/>
    <property type="project" value="UniProtKB-KW"/>
</dbReference>
<name>A0A6A6NVJ6_9PEZI</name>
<comment type="function">
    <text evidence="5">S-adenosyl-L-methionine-dependent protein-lysine N-methyltransferase that mono- and dimethylates elongation factor 1-alpha at 'Lys-316'. May play a role in intracellular transport.</text>
</comment>
<evidence type="ECO:0000313" key="7">
    <source>
        <dbReference type="EMBL" id="KAF2455756.1"/>
    </source>
</evidence>
<keyword evidence="8" id="KW-1185">Reference proteome</keyword>
<dbReference type="Pfam" id="PF13847">
    <property type="entry name" value="Methyltransf_31"/>
    <property type="match status" value="1"/>
</dbReference>
<keyword evidence="3 5" id="KW-0808">Transferase</keyword>
<comment type="subcellular location">
    <subcellularLocation>
        <location evidence="5">Cytoplasm</location>
    </subcellularLocation>
</comment>
<accession>A0A6A6NVJ6</accession>
<dbReference type="InterPro" id="IPR025714">
    <property type="entry name" value="Methyltranfer_dom"/>
</dbReference>
<evidence type="ECO:0000313" key="8">
    <source>
        <dbReference type="Proteomes" id="UP000799766"/>
    </source>
</evidence>
<sequence length="259" mass="27846">MDSSDRYLNPSALGTKEYWDATYARDLTNHATSTADEGTVWFSDADAETRVLSFLERLDDEARLRKGDLAEAEAKMMSPSSFLDLGTGNGHMLFALRAAGWAGALVGLDYSEASVALCEEILAARRERRRRQRNESAAAESGAGGAEGGDGGFDVVLDKGTFDAISLSDDVVPGTGGRRACEVYREKVVPLVKAGGGLLLVTSCNWTEEELRGWIEGAGEGGESGGFVFEDRIEYPRFRYGGKEGQSVVSVCFRRTGSG</sequence>
<evidence type="ECO:0000256" key="2">
    <source>
        <dbReference type="ARBA" id="ARBA00022603"/>
    </source>
</evidence>
<dbReference type="GO" id="GO:0016279">
    <property type="term" value="F:protein-lysine N-methyltransferase activity"/>
    <property type="evidence" value="ECO:0007669"/>
    <property type="project" value="UniProtKB-UniRule"/>
</dbReference>
<keyword evidence="2 5" id="KW-0489">Methyltransferase</keyword>
<feature type="domain" description="Methyltransferase" evidence="6">
    <location>
        <begin position="81"/>
        <end position="210"/>
    </location>
</feature>
<dbReference type="SUPFAM" id="SSF53335">
    <property type="entry name" value="S-adenosyl-L-methionine-dependent methyltransferases"/>
    <property type="match status" value="1"/>
</dbReference>
<dbReference type="InterPro" id="IPR029063">
    <property type="entry name" value="SAM-dependent_MTases_sf"/>
</dbReference>
<dbReference type="EC" id="2.1.1.-" evidence="5"/>
<dbReference type="AlphaFoldDB" id="A0A6A6NVJ6"/>
<dbReference type="PANTHER" id="PTHR12843">
    <property type="entry name" value="PROTEIN-LYSINE N-METHYLTRANSFERASE METTL10"/>
    <property type="match status" value="1"/>
</dbReference>
<keyword evidence="5" id="KW-0813">Transport</keyword>
<keyword evidence="1 5" id="KW-0963">Cytoplasm</keyword>
<dbReference type="Proteomes" id="UP000799766">
    <property type="component" value="Unassembled WGS sequence"/>
</dbReference>
<evidence type="ECO:0000256" key="5">
    <source>
        <dbReference type="HAMAP-Rule" id="MF_03188"/>
    </source>
</evidence>
<evidence type="ECO:0000256" key="3">
    <source>
        <dbReference type="ARBA" id="ARBA00022679"/>
    </source>
</evidence>
<comment type="similarity">
    <text evidence="5">Belongs to the class I-like SAM-binding methyltransferase superfamily. EFM4 family.</text>
</comment>
<evidence type="ECO:0000256" key="1">
    <source>
        <dbReference type="ARBA" id="ARBA00022490"/>
    </source>
</evidence>
<evidence type="ECO:0000256" key="4">
    <source>
        <dbReference type="ARBA" id="ARBA00022691"/>
    </source>
</evidence>
<dbReference type="EMBL" id="MU001685">
    <property type="protein sequence ID" value="KAF2455756.1"/>
    <property type="molecule type" value="Genomic_DNA"/>
</dbReference>
<organism evidence="7 8">
    <name type="scientific">Lineolata rhizophorae</name>
    <dbReference type="NCBI Taxonomy" id="578093"/>
    <lineage>
        <taxon>Eukaryota</taxon>
        <taxon>Fungi</taxon>
        <taxon>Dikarya</taxon>
        <taxon>Ascomycota</taxon>
        <taxon>Pezizomycotina</taxon>
        <taxon>Dothideomycetes</taxon>
        <taxon>Dothideomycetes incertae sedis</taxon>
        <taxon>Lineolatales</taxon>
        <taxon>Lineolataceae</taxon>
        <taxon>Lineolata</taxon>
    </lineage>
</organism>
<evidence type="ECO:0000259" key="6">
    <source>
        <dbReference type="Pfam" id="PF13847"/>
    </source>
</evidence>
<dbReference type="Gene3D" id="3.40.50.150">
    <property type="entry name" value="Vaccinia Virus protein VP39"/>
    <property type="match status" value="1"/>
</dbReference>
<dbReference type="HAMAP" id="MF_03188">
    <property type="entry name" value="Methyltr_EFM4"/>
    <property type="match status" value="1"/>
</dbReference>
<dbReference type="PANTHER" id="PTHR12843:SF5">
    <property type="entry name" value="EEF1A LYSINE METHYLTRANSFERASE 2"/>
    <property type="match status" value="1"/>
</dbReference>
<dbReference type="InterPro" id="IPR026635">
    <property type="entry name" value="Efm4/METTL10"/>
</dbReference>
<gene>
    <name evidence="5" type="primary">EFM4</name>
    <name evidence="7" type="ORF">BDY21DRAFT_288602</name>
</gene>
<reference evidence="7" key="1">
    <citation type="journal article" date="2020" name="Stud. Mycol.">
        <title>101 Dothideomycetes genomes: a test case for predicting lifestyles and emergence of pathogens.</title>
        <authorList>
            <person name="Haridas S."/>
            <person name="Albert R."/>
            <person name="Binder M."/>
            <person name="Bloem J."/>
            <person name="Labutti K."/>
            <person name="Salamov A."/>
            <person name="Andreopoulos B."/>
            <person name="Baker S."/>
            <person name="Barry K."/>
            <person name="Bills G."/>
            <person name="Bluhm B."/>
            <person name="Cannon C."/>
            <person name="Castanera R."/>
            <person name="Culley D."/>
            <person name="Daum C."/>
            <person name="Ezra D."/>
            <person name="Gonzalez J."/>
            <person name="Henrissat B."/>
            <person name="Kuo A."/>
            <person name="Liang C."/>
            <person name="Lipzen A."/>
            <person name="Lutzoni F."/>
            <person name="Magnuson J."/>
            <person name="Mondo S."/>
            <person name="Nolan M."/>
            <person name="Ohm R."/>
            <person name="Pangilinan J."/>
            <person name="Park H.-J."/>
            <person name="Ramirez L."/>
            <person name="Alfaro M."/>
            <person name="Sun H."/>
            <person name="Tritt A."/>
            <person name="Yoshinaga Y."/>
            <person name="Zwiers L.-H."/>
            <person name="Turgeon B."/>
            <person name="Goodwin S."/>
            <person name="Spatafora J."/>
            <person name="Crous P."/>
            <person name="Grigoriev I."/>
        </authorList>
    </citation>
    <scope>NUCLEOTIDE SEQUENCE</scope>
    <source>
        <strain evidence="7">ATCC 16933</strain>
    </source>
</reference>
<dbReference type="GO" id="GO:0016192">
    <property type="term" value="P:vesicle-mediated transport"/>
    <property type="evidence" value="ECO:0007669"/>
    <property type="project" value="UniProtKB-UniRule"/>
</dbReference>
<protein>
    <recommendedName>
        <fullName evidence="5">Protein-lysine N-methyltransferase EFM4</fullName>
        <ecNumber evidence="5">2.1.1.-</ecNumber>
    </recommendedName>
    <alternativeName>
        <fullName evidence="5">Elongation factor methyltransferase 4</fullName>
    </alternativeName>
</protein>